<dbReference type="STRING" id="2017.SAMN05444320_101963"/>
<feature type="domain" description="Ferric siderophore reductase C-terminal" evidence="1">
    <location>
        <begin position="264"/>
        <end position="284"/>
    </location>
</feature>
<proteinExistence type="predicted"/>
<dbReference type="EMBL" id="FQVN01000001">
    <property type="protein sequence ID" value="SHE74924.1"/>
    <property type="molecule type" value="Genomic_DNA"/>
</dbReference>
<sequence>MTLAPDLRSPAPTDEHPLVGTFARLAPLAASMELRLGLPASAGDGAGSDQWVRCADLLANPAGFLTWRERLGSWLAATYDLTEVPERTTAGYVLSWYLHVPAVLGATLFHTARRVPSLRPEDLAFRVADGRAHPDGVALLAGGFACLPDDPAAGLPDSTVVADEQALAALLRARYVGHAARFVAAFGPTARFGRRMLWAAATDALDGAAWLAGRALHDEGGGVANAALLLPDARDVTSGDPLTSGSTLCAVTDATGRTAWTRRRESCCFHYVLPNAEACVTCPRVSDEERARRALEV</sequence>
<accession>A0A1M4W0V1</accession>
<dbReference type="Proteomes" id="UP000184501">
    <property type="component" value="Unassembled WGS sequence"/>
</dbReference>
<dbReference type="GO" id="GO:0051537">
    <property type="term" value="F:2 iron, 2 sulfur cluster binding"/>
    <property type="evidence" value="ECO:0007669"/>
    <property type="project" value="InterPro"/>
</dbReference>
<evidence type="ECO:0000313" key="2">
    <source>
        <dbReference type="EMBL" id="SHE74924.1"/>
    </source>
</evidence>
<dbReference type="RefSeq" id="WP_083959301.1">
    <property type="nucleotide sequence ID" value="NZ_FQVN01000001.1"/>
</dbReference>
<evidence type="ECO:0000259" key="1">
    <source>
        <dbReference type="Pfam" id="PF11575"/>
    </source>
</evidence>
<gene>
    <name evidence="2" type="ORF">SAMN05444320_101963</name>
</gene>
<reference evidence="2 3" key="1">
    <citation type="submission" date="2016-11" db="EMBL/GenBank/DDBJ databases">
        <authorList>
            <person name="Jaros S."/>
            <person name="Januszkiewicz K."/>
            <person name="Wedrychowicz H."/>
        </authorList>
    </citation>
    <scope>NUCLEOTIDE SEQUENCE [LARGE SCALE GENOMIC DNA]</scope>
    <source>
        <strain evidence="2 3">DSM 44523</strain>
    </source>
</reference>
<evidence type="ECO:0000313" key="3">
    <source>
        <dbReference type="Proteomes" id="UP000184501"/>
    </source>
</evidence>
<keyword evidence="3" id="KW-1185">Reference proteome</keyword>
<dbReference type="Pfam" id="PF11575">
    <property type="entry name" value="FhuF_C"/>
    <property type="match status" value="1"/>
</dbReference>
<protein>
    <submittedName>
        <fullName evidence="2">FhuF 2Fe-2S C-terminal domain-containing protein</fullName>
    </submittedName>
</protein>
<dbReference type="AlphaFoldDB" id="A0A1M4W0V1"/>
<organism evidence="2 3">
    <name type="scientific">Streptoalloteichus hindustanus</name>
    <dbReference type="NCBI Taxonomy" id="2017"/>
    <lineage>
        <taxon>Bacteria</taxon>
        <taxon>Bacillati</taxon>
        <taxon>Actinomycetota</taxon>
        <taxon>Actinomycetes</taxon>
        <taxon>Pseudonocardiales</taxon>
        <taxon>Pseudonocardiaceae</taxon>
        <taxon>Streptoalloteichus</taxon>
    </lineage>
</organism>
<dbReference type="InterPro" id="IPR024726">
    <property type="entry name" value="FhuF_C"/>
</dbReference>
<name>A0A1M4W0V1_STRHI</name>